<dbReference type="Proteomes" id="UP001143480">
    <property type="component" value="Unassembled WGS sequence"/>
</dbReference>
<dbReference type="PANTHER" id="PTHR30121:SF11">
    <property type="entry name" value="AAA+ ATPASE DOMAIN-CONTAINING PROTEIN"/>
    <property type="match status" value="1"/>
</dbReference>
<comment type="caution">
    <text evidence="4">The sequence shown here is derived from an EMBL/GenBank/DDBJ whole genome shotgun (WGS) entry which is preliminary data.</text>
</comment>
<name>A0A9W6KEQ8_9ACTN</name>
<evidence type="ECO:0000313" key="4">
    <source>
        <dbReference type="EMBL" id="GLK98699.1"/>
    </source>
</evidence>
<feature type="compositionally biased region" description="Polar residues" evidence="1">
    <location>
        <begin position="1241"/>
        <end position="1252"/>
    </location>
</feature>
<evidence type="ECO:0000313" key="5">
    <source>
        <dbReference type="Proteomes" id="UP001143480"/>
    </source>
</evidence>
<reference evidence="4" key="2">
    <citation type="submission" date="2023-01" db="EMBL/GenBank/DDBJ databases">
        <authorList>
            <person name="Sun Q."/>
            <person name="Evtushenko L."/>
        </authorList>
    </citation>
    <scope>NUCLEOTIDE SEQUENCE</scope>
    <source>
        <strain evidence="4">VKM Ac-1321</strain>
    </source>
</reference>
<proteinExistence type="predicted"/>
<organism evidence="4 5">
    <name type="scientific">Dactylosporangium matsuzakiense</name>
    <dbReference type="NCBI Taxonomy" id="53360"/>
    <lineage>
        <taxon>Bacteria</taxon>
        <taxon>Bacillati</taxon>
        <taxon>Actinomycetota</taxon>
        <taxon>Actinomycetes</taxon>
        <taxon>Micromonosporales</taxon>
        <taxon>Micromonosporaceae</taxon>
        <taxon>Dactylosporangium</taxon>
    </lineage>
</organism>
<evidence type="ECO:0000256" key="1">
    <source>
        <dbReference type="SAM" id="MobiDB-lite"/>
    </source>
</evidence>
<keyword evidence="5" id="KW-1185">Reference proteome</keyword>
<feature type="domain" description="Helicase HerA central" evidence="2">
    <location>
        <begin position="1328"/>
        <end position="1521"/>
    </location>
</feature>
<dbReference type="CDD" id="cd01127">
    <property type="entry name" value="TrwB_TraG_TraD_VirD4"/>
    <property type="match status" value="1"/>
</dbReference>
<evidence type="ECO:0000259" key="3">
    <source>
        <dbReference type="Pfam" id="PF12696"/>
    </source>
</evidence>
<evidence type="ECO:0000259" key="2">
    <source>
        <dbReference type="Pfam" id="PF01935"/>
    </source>
</evidence>
<feature type="domain" description="TraD/TraG TraM recognition site" evidence="3">
    <location>
        <begin position="1536"/>
        <end position="1594"/>
    </location>
</feature>
<dbReference type="InterPro" id="IPR027417">
    <property type="entry name" value="P-loop_NTPase"/>
</dbReference>
<dbReference type="Pfam" id="PF12696">
    <property type="entry name" value="TraG-D_C"/>
    <property type="match status" value="1"/>
</dbReference>
<sequence>MTTDDTGRLVRAIADVLVTTLAGVRRGHCARVDDVDTEMASALADVLVKDLPDSDVHVLQQHATGPRSIDSDRAVELRNRKRSPLLLLVPAGEGHAASSLDNSFDRLPLVGLMQKAAQQFERSLRQSPVAEEIRLLRAKAATRAGAAAWCEFLAAVSDDPTESTVGRELWRLGLVPDHGVLVKSRLEKNLKATTAIAFARRPSAAVSERLVDAGVRESKQRSFLRAFLETTGAPLSKPTRWTRLLATERDGALTFDKWPLVDDVAADLTALSLAPFLKADQSLDKQCKLEIGEQGQLICKVPADGEGVVVVNWTTFPPKTDAVDKWLLEVLPPDDLRGEETTPIGTAKASGERRRATVKVSATEDDLAGGSQFVVRLKALDKNGDNVLLSDYSPAAVDSQEFEVAVVERQTSEQPRKASAHSLPEAVVRAALDGLDDHTEDSGSWDYSGQIFTLRLGSRRVVQIRVSELLVVLQRNATKAPDRPVVLHAEAKPGVPLTVDDVVAQPIELPRTLHERRTRLLRTIAAAQPRDTVESLSWNPELRKQVEDYLATYRRALDANPEQAVALLRMETLTVRARAATGSVVGVVLLPLHPLRLAWIAGHDQLLRTWATALTDLPRAKRGASVDATLMHRVVPANLPFMILSDDETPMLYDSELTHGSALYLPINESAREAAADAICSVLRVSRDAGRVGATSGQVQERIAAFRRGHPGGAALRLLAVNPGRGDMIADAVRPLVVPDDDDDAVDAARLELTAYTNHVSFIEPVSAIQDLQRTLRLSARTSHASHLSPPLSLAVRPMSAIATDDAGAHLAVVQNLPVSDRGFVAQSSGRTASFRDLLTPTTTHLVEDGDDTVRRWRIMPALQTRPGNEYGDLSTAHRAHQTALARHLNLGTGTPNVEVTIDQERAETLRRLHHRADWILTVDRFLGINLYEQALHVGGRDHYLLDYAPDFVEGIGDRLTVTTAYRSEVAALLSNAMREIDLAPMDASVGDLLRALSVVSGRLALRLLGEDSLAREAVSLGALIMHLQKRGELDQTIVIPVDAHPEIFGSGTGNDRTRRCDMLLVRVGQRSFRIECVEVKARREAALPQALADRIAEQLIDTKSLLLTRFFATDPPRIDGELQRARLTNLLHYYADRAAAHRLVGANRIDDVHKWIDRIEEQQENPEITLRGYVIALGGDEGFPGRHQRIPMSVITARELGEVGFSTTFETPFVRPRTPDTEQPRQPIPDMLAADRSSGKARTTPSGSNPSEPEADTPKAEPGGRPSDLKLPLSSSDSSADVEGLTNGGRDEPAPAFHTKIIDAVEVRLGDDASGSPAIWEISTKGSPHAFIVGIPGQGKSVTTRKIISDFAEQQLPSLVFDFHGDMAANPPARATVIDAGAGLPFNPLEVSTGTARPANNAAWEIAEVMAYVSGLGEIQRNHVYRALLRCYSDLGWHDDTTGTALPRLSDFAAALEVVEAEERGRNARDRLRPLTDFGLFREDAEGTFDPSATGGMIVDVSGLGLEQVQLAAGAFLLRKVYRDMFKWPEDTGMRLAVVLDEAHRLAKDVTLPKLMKEGRKYGVSVVVASQGVDDFRKQVLDNAGTKIIFRTNYPGSKTVANYLRGRTGQDLSQQIEQLGVGQAYVSTPDHVQARKIYMRAT</sequence>
<dbReference type="RefSeq" id="WP_261962404.1">
    <property type="nucleotide sequence ID" value="NZ_BAAAXA010000001.1"/>
</dbReference>
<dbReference type="SUPFAM" id="SSF52540">
    <property type="entry name" value="P-loop containing nucleoside triphosphate hydrolases"/>
    <property type="match status" value="1"/>
</dbReference>
<evidence type="ECO:0008006" key="6">
    <source>
        <dbReference type="Google" id="ProtNLM"/>
    </source>
</evidence>
<dbReference type="EMBL" id="BSFP01000002">
    <property type="protein sequence ID" value="GLK98699.1"/>
    <property type="molecule type" value="Genomic_DNA"/>
</dbReference>
<dbReference type="PANTHER" id="PTHR30121">
    <property type="entry name" value="UNCHARACTERIZED PROTEIN YJGR-RELATED"/>
    <property type="match status" value="1"/>
</dbReference>
<protein>
    <recommendedName>
        <fullName evidence="6">DNA helicase HerA-like ATPase</fullName>
    </recommendedName>
</protein>
<gene>
    <name evidence="4" type="ORF">GCM10017581_004400</name>
</gene>
<dbReference type="InterPro" id="IPR032689">
    <property type="entry name" value="TraG-D_C"/>
</dbReference>
<dbReference type="Pfam" id="PF01935">
    <property type="entry name" value="DUF87"/>
    <property type="match status" value="1"/>
</dbReference>
<dbReference type="Gene3D" id="3.40.50.300">
    <property type="entry name" value="P-loop containing nucleotide triphosphate hydrolases"/>
    <property type="match status" value="2"/>
</dbReference>
<reference evidence="4" key="1">
    <citation type="journal article" date="2014" name="Int. J. Syst. Evol. Microbiol.">
        <title>Complete genome sequence of Corynebacterium casei LMG S-19264T (=DSM 44701T), isolated from a smear-ripened cheese.</title>
        <authorList>
            <consortium name="US DOE Joint Genome Institute (JGI-PGF)"/>
            <person name="Walter F."/>
            <person name="Albersmeier A."/>
            <person name="Kalinowski J."/>
            <person name="Ruckert C."/>
        </authorList>
    </citation>
    <scope>NUCLEOTIDE SEQUENCE</scope>
    <source>
        <strain evidence="4">VKM Ac-1321</strain>
    </source>
</reference>
<accession>A0A9W6KEQ8</accession>
<dbReference type="InterPro" id="IPR002789">
    <property type="entry name" value="HerA_central"/>
</dbReference>
<dbReference type="InterPro" id="IPR051162">
    <property type="entry name" value="T4SS_component"/>
</dbReference>
<feature type="compositionally biased region" description="Low complexity" evidence="1">
    <location>
        <begin position="1270"/>
        <end position="1280"/>
    </location>
</feature>
<feature type="region of interest" description="Disordered" evidence="1">
    <location>
        <begin position="1209"/>
        <end position="1296"/>
    </location>
</feature>